<evidence type="ECO:0000313" key="2">
    <source>
        <dbReference type="EMBL" id="KAK8568822.1"/>
    </source>
</evidence>
<feature type="coiled-coil region" evidence="1">
    <location>
        <begin position="1"/>
        <end position="56"/>
    </location>
</feature>
<keyword evidence="3" id="KW-1185">Reference proteome</keyword>
<dbReference type="EMBL" id="JBBPBM010000009">
    <property type="protein sequence ID" value="KAK8568822.1"/>
    <property type="molecule type" value="Genomic_DNA"/>
</dbReference>
<evidence type="ECO:0000256" key="1">
    <source>
        <dbReference type="SAM" id="Coils"/>
    </source>
</evidence>
<dbReference type="PANTHER" id="PTHR38353:SF2">
    <property type="entry name" value="TROPOMYOSIN"/>
    <property type="match status" value="1"/>
</dbReference>
<reference evidence="2 3" key="1">
    <citation type="journal article" date="2024" name="G3 (Bethesda)">
        <title>Genome assembly of Hibiscus sabdariffa L. provides insights into metabolisms of medicinal natural products.</title>
        <authorList>
            <person name="Kim T."/>
        </authorList>
    </citation>
    <scope>NUCLEOTIDE SEQUENCE [LARGE SCALE GENOMIC DNA]</scope>
    <source>
        <strain evidence="2">TK-2024</strain>
        <tissue evidence="2">Old leaves</tissue>
    </source>
</reference>
<organism evidence="2 3">
    <name type="scientific">Hibiscus sabdariffa</name>
    <name type="common">roselle</name>
    <dbReference type="NCBI Taxonomy" id="183260"/>
    <lineage>
        <taxon>Eukaryota</taxon>
        <taxon>Viridiplantae</taxon>
        <taxon>Streptophyta</taxon>
        <taxon>Embryophyta</taxon>
        <taxon>Tracheophyta</taxon>
        <taxon>Spermatophyta</taxon>
        <taxon>Magnoliopsida</taxon>
        <taxon>eudicotyledons</taxon>
        <taxon>Gunneridae</taxon>
        <taxon>Pentapetalae</taxon>
        <taxon>rosids</taxon>
        <taxon>malvids</taxon>
        <taxon>Malvales</taxon>
        <taxon>Malvaceae</taxon>
        <taxon>Malvoideae</taxon>
        <taxon>Hibiscus</taxon>
    </lineage>
</organism>
<dbReference type="Proteomes" id="UP001472677">
    <property type="component" value="Unassembled WGS sequence"/>
</dbReference>
<accession>A0ABR2F1K9</accession>
<gene>
    <name evidence="2" type="ORF">V6N12_007362</name>
</gene>
<keyword evidence="1" id="KW-0175">Coiled coil</keyword>
<dbReference type="PANTHER" id="PTHR38353">
    <property type="entry name" value="TROPOMYOSIN"/>
    <property type="match status" value="1"/>
</dbReference>
<sequence length="269" mass="30544">MEEYLQYMKTLRSQINDVEDQAANISAEEQIQFTTIQTLQNDILSAKSTQKQLTEDIEKMLTAKGQLCSLIIEKQRKIASLDSDSSTLTQTLELIQQEKISLSSKLIEKSVYYSKVVEDLSSKLQQQQDWVKSQKGRQMEEHDLVNNKLDEKMTESEGNLNVGNCMLTDNEDTEAGNDLIVKLDLAKAKLDGILQMKAKLVRDNVKPELLELLEISIMTLEEEYKALLSDKDGETEYLRSLQNQIEQIKGISHVIKCACGEEYMLDLGA</sequence>
<comment type="caution">
    <text evidence="2">The sequence shown here is derived from an EMBL/GenBank/DDBJ whole genome shotgun (WGS) entry which is preliminary data.</text>
</comment>
<evidence type="ECO:0000313" key="3">
    <source>
        <dbReference type="Proteomes" id="UP001472677"/>
    </source>
</evidence>
<protein>
    <submittedName>
        <fullName evidence="2">Uncharacterized protein</fullName>
    </submittedName>
</protein>
<proteinExistence type="predicted"/>
<name>A0ABR2F1K9_9ROSI</name>